<dbReference type="InParanoid" id="A0A194WV50"/>
<evidence type="ECO:0000313" key="3">
    <source>
        <dbReference type="Proteomes" id="UP000070700"/>
    </source>
</evidence>
<dbReference type="GeneID" id="28823100"/>
<feature type="region of interest" description="Disordered" evidence="1">
    <location>
        <begin position="1"/>
        <end position="20"/>
    </location>
</feature>
<name>A0A194WV50_MOLSC</name>
<evidence type="ECO:0000313" key="2">
    <source>
        <dbReference type="EMBL" id="KUJ11850.1"/>
    </source>
</evidence>
<dbReference type="EMBL" id="KQ947425">
    <property type="protein sequence ID" value="KUJ11850.1"/>
    <property type="molecule type" value="Genomic_DNA"/>
</dbReference>
<evidence type="ECO:0000256" key="1">
    <source>
        <dbReference type="SAM" id="MobiDB-lite"/>
    </source>
</evidence>
<dbReference type="AlphaFoldDB" id="A0A194WV50"/>
<proteinExistence type="predicted"/>
<sequence>MSGSKQTTKTEETSPDGKTEGEYLKDIEMCERKIMKAAFDLLKNNYDRYMAVVRGVEDAPGWDILTRLNLHAELISKACLEIIHSDILDAGPETLRAAKKHIMKITDFLRTISGKEYDDIKAEYISGQDPSIGLMYNEELEQLKQSNKLDQDEFKACKKEATSLQLEVHELRKALLCTRDRKWKIIIDARKRIIKQLLEKFNDVHAERKDISEMSGGVSKGEVFQFWPEDRNVAMSVARHDRYNNLPEEISDEKLVEDMTHGVKELLIDYENIYQAFEKYLRQTIESKRTSGMHSRLENSLQKMRACKLGKDADFKLFDARITSE</sequence>
<protein>
    <submittedName>
        <fullName evidence="2">Uncharacterized protein</fullName>
    </submittedName>
</protein>
<accession>A0A194WV50</accession>
<keyword evidence="3" id="KW-1185">Reference proteome</keyword>
<dbReference type="Proteomes" id="UP000070700">
    <property type="component" value="Unassembled WGS sequence"/>
</dbReference>
<dbReference type="KEGG" id="psco:LY89DRAFT_673671"/>
<dbReference type="RefSeq" id="XP_018066205.1">
    <property type="nucleotide sequence ID" value="XM_018213374.1"/>
</dbReference>
<reference evidence="2 3" key="1">
    <citation type="submission" date="2015-10" db="EMBL/GenBank/DDBJ databases">
        <title>Full genome of DAOMC 229536 Phialocephala scopiformis, a fungal endophyte of spruce producing the potent anti-insectan compound rugulosin.</title>
        <authorList>
            <consortium name="DOE Joint Genome Institute"/>
            <person name="Walker A.K."/>
            <person name="Frasz S.L."/>
            <person name="Seifert K.A."/>
            <person name="Miller J.D."/>
            <person name="Mondo S.J."/>
            <person name="Labutti K."/>
            <person name="Lipzen A."/>
            <person name="Dockter R."/>
            <person name="Kennedy M."/>
            <person name="Grigoriev I.V."/>
            <person name="Spatafora J.W."/>
        </authorList>
    </citation>
    <scope>NUCLEOTIDE SEQUENCE [LARGE SCALE GENOMIC DNA]</scope>
    <source>
        <strain evidence="2 3">CBS 120377</strain>
    </source>
</reference>
<organism evidence="2 3">
    <name type="scientific">Mollisia scopiformis</name>
    <name type="common">Conifer needle endophyte fungus</name>
    <name type="synonym">Phialocephala scopiformis</name>
    <dbReference type="NCBI Taxonomy" id="149040"/>
    <lineage>
        <taxon>Eukaryota</taxon>
        <taxon>Fungi</taxon>
        <taxon>Dikarya</taxon>
        <taxon>Ascomycota</taxon>
        <taxon>Pezizomycotina</taxon>
        <taxon>Leotiomycetes</taxon>
        <taxon>Helotiales</taxon>
        <taxon>Mollisiaceae</taxon>
        <taxon>Mollisia</taxon>
    </lineage>
</organism>
<feature type="compositionally biased region" description="Basic and acidic residues" evidence="1">
    <location>
        <begin position="8"/>
        <end position="20"/>
    </location>
</feature>
<gene>
    <name evidence="2" type="ORF">LY89DRAFT_673671</name>
</gene>